<gene>
    <name evidence="11" type="primary">malQ</name>
    <name evidence="11" type="ORF">SPDO_23720</name>
</gene>
<keyword evidence="5 10" id="KW-0328">Glycosyltransferase</keyword>
<evidence type="ECO:0000256" key="9">
    <source>
        <dbReference type="ARBA" id="ARBA00031501"/>
    </source>
</evidence>
<evidence type="ECO:0000256" key="7">
    <source>
        <dbReference type="ARBA" id="ARBA00023277"/>
    </source>
</evidence>
<name>A0A245ZI20_9SPHN</name>
<evidence type="ECO:0000256" key="8">
    <source>
        <dbReference type="ARBA" id="ARBA00031423"/>
    </source>
</evidence>
<evidence type="ECO:0000256" key="10">
    <source>
        <dbReference type="RuleBase" id="RU361207"/>
    </source>
</evidence>
<dbReference type="EMBL" id="NBBI01000004">
    <property type="protein sequence ID" value="OWK29387.1"/>
    <property type="molecule type" value="Genomic_DNA"/>
</dbReference>
<organism evidence="11 12">
    <name type="scientific">Sphingomonas dokdonensis</name>
    <dbReference type="NCBI Taxonomy" id="344880"/>
    <lineage>
        <taxon>Bacteria</taxon>
        <taxon>Pseudomonadati</taxon>
        <taxon>Pseudomonadota</taxon>
        <taxon>Alphaproteobacteria</taxon>
        <taxon>Sphingomonadales</taxon>
        <taxon>Sphingomonadaceae</taxon>
        <taxon>Sphingomonas</taxon>
    </lineage>
</organism>
<evidence type="ECO:0000256" key="5">
    <source>
        <dbReference type="ARBA" id="ARBA00022676"/>
    </source>
</evidence>
<keyword evidence="6 10" id="KW-0808">Transferase</keyword>
<dbReference type="EC" id="2.4.1.25" evidence="3 10"/>
<evidence type="ECO:0000256" key="4">
    <source>
        <dbReference type="ARBA" id="ARBA00020295"/>
    </source>
</evidence>
<comment type="catalytic activity">
    <reaction evidence="1 10">
        <text>Transfers a segment of a (1-&gt;4)-alpha-D-glucan to a new position in an acceptor, which may be glucose or a (1-&gt;4)-alpha-D-glucan.</text>
        <dbReference type="EC" id="2.4.1.25"/>
    </reaction>
</comment>
<evidence type="ECO:0000313" key="11">
    <source>
        <dbReference type="EMBL" id="OWK29387.1"/>
    </source>
</evidence>
<dbReference type="PANTHER" id="PTHR32438">
    <property type="entry name" value="4-ALPHA-GLUCANOTRANSFERASE DPE1, CHLOROPLASTIC/AMYLOPLASTIC"/>
    <property type="match status" value="1"/>
</dbReference>
<proteinExistence type="inferred from homology"/>
<protein>
    <recommendedName>
        <fullName evidence="4 10">4-alpha-glucanotransferase</fullName>
        <ecNumber evidence="3 10">2.4.1.25</ecNumber>
    </recommendedName>
    <alternativeName>
        <fullName evidence="8 10">Amylomaltase</fullName>
    </alternativeName>
    <alternativeName>
        <fullName evidence="9 10">Disproportionating enzyme</fullName>
    </alternativeName>
</protein>
<sequence>MTSLHAAAKAAGLMRDWTNAAGRAQQVDDAVLETLLACLDPTPADQPFVTAVVGQPIRLPDAPHGTAEVTLESGTARPLVLGQDAISEVGYHRLTLGTRQYTLAIAPPRCPQPPARGWGLAVQIPALRDDRDSGYGTFHTLANSAAAFGRAGAAALAISPTHALFPADPHRFSPYAPSSRLFHNVMLADPATIGMASANSDAAPELIDWQGALPRHLKLLRSTFDKAGDPVQEAVATYRKEGGFALEAHARFDAIHARLGGNGWLDWPAELRDPTSDAVQRFAADHADDVSFYVFLQWLADQGLAAAQRSARKQMAVGLIADLAVGTDRGGSHGWSSGADLLNGVTIGAPPDPLGPDGQNWGISALDPYQLARSGYRAFIDTIRTTLRHAGGIRIDHAIGLDRLWIVPDGATAADGAYLTMPGDALKTIVAIEAHRTDAIVIAEDLGTVPPGLRDDLAIRGMLGMRVLPFERDKAGAFVPPQRWDASAVAMTGTHDTPTVSGWWHGRDIEWRAQIAGKPDPAGIENRAGERTALWQALAGVGSPPADAPLDQILETVADAPAPLAIYPLEDLLGLGEQPNLPGTTDEHPNWRRRMPAATDALLARPPVAARTRMLTTKRPG</sequence>
<comment type="similarity">
    <text evidence="2 10">Belongs to the disproportionating enzyme family.</text>
</comment>
<keyword evidence="7 10" id="KW-0119">Carbohydrate metabolism</keyword>
<dbReference type="GO" id="GO:0005975">
    <property type="term" value="P:carbohydrate metabolic process"/>
    <property type="evidence" value="ECO:0007669"/>
    <property type="project" value="InterPro"/>
</dbReference>
<evidence type="ECO:0000313" key="12">
    <source>
        <dbReference type="Proteomes" id="UP000197290"/>
    </source>
</evidence>
<dbReference type="InterPro" id="IPR003385">
    <property type="entry name" value="Glyco_hydro_77"/>
</dbReference>
<dbReference type="GO" id="GO:0004134">
    <property type="term" value="F:4-alpha-glucanotransferase activity"/>
    <property type="evidence" value="ECO:0007669"/>
    <property type="project" value="UniProtKB-EC"/>
</dbReference>
<reference evidence="11 12" key="1">
    <citation type="submission" date="2017-03" db="EMBL/GenBank/DDBJ databases">
        <title>Genome sequence of Sphingomonas dokdonensis DSM 21029.</title>
        <authorList>
            <person name="Poehlein A."/>
            <person name="Wuebbeler J.H."/>
            <person name="Steinbuechel A."/>
            <person name="Daniel R."/>
        </authorList>
    </citation>
    <scope>NUCLEOTIDE SEQUENCE [LARGE SCALE GENOMIC DNA]</scope>
    <source>
        <strain evidence="11 12">DSM 21029</strain>
    </source>
</reference>
<dbReference type="RefSeq" id="WP_088367693.1">
    <property type="nucleotide sequence ID" value="NZ_NBBI01000004.1"/>
</dbReference>
<dbReference type="Pfam" id="PF02446">
    <property type="entry name" value="Glyco_hydro_77"/>
    <property type="match status" value="1"/>
</dbReference>
<dbReference type="SUPFAM" id="SSF51445">
    <property type="entry name" value="(Trans)glycosidases"/>
    <property type="match status" value="1"/>
</dbReference>
<evidence type="ECO:0000256" key="3">
    <source>
        <dbReference type="ARBA" id="ARBA00012560"/>
    </source>
</evidence>
<dbReference type="PANTHER" id="PTHR32438:SF5">
    <property type="entry name" value="4-ALPHA-GLUCANOTRANSFERASE DPE1, CHLOROPLASTIC_AMYLOPLASTIC"/>
    <property type="match status" value="1"/>
</dbReference>
<dbReference type="AlphaFoldDB" id="A0A245ZI20"/>
<dbReference type="InterPro" id="IPR017853">
    <property type="entry name" value="GH"/>
</dbReference>
<evidence type="ECO:0000256" key="1">
    <source>
        <dbReference type="ARBA" id="ARBA00000439"/>
    </source>
</evidence>
<dbReference type="Gene3D" id="3.20.20.80">
    <property type="entry name" value="Glycosidases"/>
    <property type="match status" value="1"/>
</dbReference>
<keyword evidence="12" id="KW-1185">Reference proteome</keyword>
<comment type="caution">
    <text evidence="11">The sequence shown here is derived from an EMBL/GenBank/DDBJ whole genome shotgun (WGS) entry which is preliminary data.</text>
</comment>
<dbReference type="Proteomes" id="UP000197290">
    <property type="component" value="Unassembled WGS sequence"/>
</dbReference>
<accession>A0A245ZI20</accession>
<dbReference type="OrthoDB" id="9761577at2"/>
<evidence type="ECO:0000256" key="2">
    <source>
        <dbReference type="ARBA" id="ARBA00005684"/>
    </source>
</evidence>
<dbReference type="NCBIfam" id="TIGR00217">
    <property type="entry name" value="malQ"/>
    <property type="match status" value="1"/>
</dbReference>
<evidence type="ECO:0000256" key="6">
    <source>
        <dbReference type="ARBA" id="ARBA00022679"/>
    </source>
</evidence>